<dbReference type="InterPro" id="IPR001802">
    <property type="entry name" value="MerP/CopZ"/>
</dbReference>
<dbReference type="PROSITE" id="PS50846">
    <property type="entry name" value="HMA_2"/>
    <property type="match status" value="1"/>
</dbReference>
<proteinExistence type="predicted"/>
<evidence type="ECO:0000313" key="3">
    <source>
        <dbReference type="EMBL" id="RDE99331.1"/>
    </source>
</evidence>
<evidence type="ECO:0000256" key="1">
    <source>
        <dbReference type="ARBA" id="ARBA00022723"/>
    </source>
</evidence>
<reference evidence="3 4" key="1">
    <citation type="submission" date="2018-05" db="EMBL/GenBank/DDBJ databases">
        <title>Draft Genome Sequences for a Diverse set of 7 Haemophilus Species.</title>
        <authorList>
            <person name="Nichols M."/>
            <person name="Topaz N."/>
            <person name="Wang X."/>
            <person name="Wang X."/>
            <person name="Boxrud D."/>
        </authorList>
    </citation>
    <scope>NUCLEOTIDE SEQUENCE [LARGE SCALE GENOMIC DNA]</scope>
    <source>
        <strain evidence="3 4">C2008001710</strain>
    </source>
</reference>
<dbReference type="CDD" id="cd00371">
    <property type="entry name" value="HMA"/>
    <property type="match status" value="1"/>
</dbReference>
<dbReference type="Gene3D" id="3.30.70.100">
    <property type="match status" value="1"/>
</dbReference>
<keyword evidence="1" id="KW-0479">Metal-binding</keyword>
<dbReference type="EMBL" id="QEPW01000001">
    <property type="protein sequence ID" value="RDE99331.1"/>
    <property type="molecule type" value="Genomic_DNA"/>
</dbReference>
<dbReference type="PRINTS" id="PR00946">
    <property type="entry name" value="HGSCAVENGER"/>
</dbReference>
<dbReference type="InterPro" id="IPR017969">
    <property type="entry name" value="Heavy-metal-associated_CS"/>
</dbReference>
<dbReference type="PANTHER" id="PTHR46594">
    <property type="entry name" value="P-TYPE CATION-TRANSPORTING ATPASE"/>
    <property type="match status" value="1"/>
</dbReference>
<dbReference type="Proteomes" id="UP000253910">
    <property type="component" value="Unassembled WGS sequence"/>
</dbReference>
<dbReference type="InterPro" id="IPR036163">
    <property type="entry name" value="HMA_dom_sf"/>
</dbReference>
<dbReference type="AlphaFoldDB" id="A0A369Z335"/>
<sequence>MKSITLHVTGMTCGGCVKSVTRVLEELNGVEKAVVTLDDGKAVVTFDESAVSIAQLIETIEEAGFDATE</sequence>
<protein>
    <submittedName>
        <fullName evidence="3">Copper chaperone</fullName>
    </submittedName>
</protein>
<dbReference type="Pfam" id="PF00403">
    <property type="entry name" value="HMA"/>
    <property type="match status" value="1"/>
</dbReference>
<dbReference type="GO" id="GO:0046872">
    <property type="term" value="F:metal ion binding"/>
    <property type="evidence" value="ECO:0007669"/>
    <property type="project" value="UniProtKB-KW"/>
</dbReference>
<dbReference type="PROSITE" id="PS01047">
    <property type="entry name" value="HMA_1"/>
    <property type="match status" value="1"/>
</dbReference>
<dbReference type="PANTHER" id="PTHR46594:SF4">
    <property type="entry name" value="P-TYPE CATION-TRANSPORTING ATPASE"/>
    <property type="match status" value="1"/>
</dbReference>
<evidence type="ECO:0000259" key="2">
    <source>
        <dbReference type="PROSITE" id="PS50846"/>
    </source>
</evidence>
<name>A0A369Z335_HAEPA</name>
<accession>A0A369Z335</accession>
<gene>
    <name evidence="3" type="ORF">DPV87_00455</name>
</gene>
<dbReference type="RefSeq" id="WP_111314768.1">
    <property type="nucleotide sequence ID" value="NZ_QEPW01000001.1"/>
</dbReference>
<feature type="domain" description="HMA" evidence="2">
    <location>
        <begin position="2"/>
        <end position="68"/>
    </location>
</feature>
<organism evidence="3 4">
    <name type="scientific">Haemophilus parainfluenzae</name>
    <dbReference type="NCBI Taxonomy" id="729"/>
    <lineage>
        <taxon>Bacteria</taxon>
        <taxon>Pseudomonadati</taxon>
        <taxon>Pseudomonadota</taxon>
        <taxon>Gammaproteobacteria</taxon>
        <taxon>Pasteurellales</taxon>
        <taxon>Pasteurellaceae</taxon>
        <taxon>Haemophilus</taxon>
    </lineage>
</organism>
<dbReference type="SUPFAM" id="SSF55008">
    <property type="entry name" value="HMA, heavy metal-associated domain"/>
    <property type="match status" value="1"/>
</dbReference>
<comment type="caution">
    <text evidence="3">The sequence shown here is derived from an EMBL/GenBank/DDBJ whole genome shotgun (WGS) entry which is preliminary data.</text>
</comment>
<dbReference type="FunFam" id="3.30.70.100:FF:000001">
    <property type="entry name" value="ATPase copper transporting beta"/>
    <property type="match status" value="1"/>
</dbReference>
<evidence type="ECO:0000313" key="4">
    <source>
        <dbReference type="Proteomes" id="UP000253910"/>
    </source>
</evidence>
<dbReference type="InterPro" id="IPR006121">
    <property type="entry name" value="HMA_dom"/>
</dbReference>